<comment type="caution">
    <text evidence="15">The sequence shown here is derived from an EMBL/GenBank/DDBJ whole genome shotgun (WGS) entry which is preliminary data.</text>
</comment>
<evidence type="ECO:0000256" key="4">
    <source>
        <dbReference type="ARBA" id="ARBA00022490"/>
    </source>
</evidence>
<dbReference type="InterPro" id="IPR010978">
    <property type="entry name" value="tRNA-bd_arm"/>
</dbReference>
<dbReference type="SUPFAM" id="SSF46589">
    <property type="entry name" value="tRNA-binding arm"/>
    <property type="match status" value="1"/>
</dbReference>
<dbReference type="Pfam" id="PF01409">
    <property type="entry name" value="tRNA-synt_2d"/>
    <property type="match status" value="1"/>
</dbReference>
<dbReference type="InterPro" id="IPR006195">
    <property type="entry name" value="aa-tRNA-synth_II"/>
</dbReference>
<dbReference type="Pfam" id="PF02912">
    <property type="entry name" value="Phe_tRNA-synt_N"/>
    <property type="match status" value="1"/>
</dbReference>
<keyword evidence="4 13" id="KW-0963">Cytoplasm</keyword>
<proteinExistence type="inferred from homology"/>
<comment type="similarity">
    <text evidence="2 13">Belongs to the class-II aminoacyl-tRNA synthetase family. Phe-tRNA synthetase alpha subunit type 1 subfamily.</text>
</comment>
<dbReference type="EMBL" id="MFCR01000003">
    <property type="protein sequence ID" value="OGE19456.1"/>
    <property type="molecule type" value="Genomic_DNA"/>
</dbReference>
<gene>
    <name evidence="13" type="primary">pheS</name>
    <name evidence="15" type="ORF">A2871_01220</name>
</gene>
<dbReference type="GO" id="GO:0006432">
    <property type="term" value="P:phenylalanyl-tRNA aminoacylation"/>
    <property type="evidence" value="ECO:0007669"/>
    <property type="project" value="UniProtKB-UniRule"/>
</dbReference>
<keyword evidence="9 13" id="KW-0460">Magnesium</keyword>
<evidence type="ECO:0000313" key="15">
    <source>
        <dbReference type="EMBL" id="OGE19456.1"/>
    </source>
</evidence>
<comment type="subcellular location">
    <subcellularLocation>
        <location evidence="1 13">Cytoplasm</location>
    </subcellularLocation>
</comment>
<dbReference type="PROSITE" id="PS50862">
    <property type="entry name" value="AA_TRNA_LIGASE_II"/>
    <property type="match status" value="1"/>
</dbReference>
<dbReference type="AlphaFoldDB" id="A0A1F5IT02"/>
<dbReference type="GO" id="GO:0005524">
    <property type="term" value="F:ATP binding"/>
    <property type="evidence" value="ECO:0007669"/>
    <property type="project" value="UniProtKB-UniRule"/>
</dbReference>
<reference evidence="15 16" key="1">
    <citation type="journal article" date="2016" name="Nat. Commun.">
        <title>Thousands of microbial genomes shed light on interconnected biogeochemical processes in an aquifer system.</title>
        <authorList>
            <person name="Anantharaman K."/>
            <person name="Brown C.T."/>
            <person name="Hug L.A."/>
            <person name="Sharon I."/>
            <person name="Castelle C.J."/>
            <person name="Probst A.J."/>
            <person name="Thomas B.C."/>
            <person name="Singh A."/>
            <person name="Wilkins M.J."/>
            <person name="Karaoz U."/>
            <person name="Brodie E.L."/>
            <person name="Williams K.H."/>
            <person name="Hubbard S.S."/>
            <person name="Banfield J.F."/>
        </authorList>
    </citation>
    <scope>NUCLEOTIDE SEQUENCE [LARGE SCALE GENOMIC DNA]</scope>
</reference>
<dbReference type="InterPro" id="IPR045864">
    <property type="entry name" value="aa-tRNA-synth_II/BPL/LPL"/>
</dbReference>
<evidence type="ECO:0000256" key="6">
    <source>
        <dbReference type="ARBA" id="ARBA00022723"/>
    </source>
</evidence>
<comment type="catalytic activity">
    <reaction evidence="12 13">
        <text>tRNA(Phe) + L-phenylalanine + ATP = L-phenylalanyl-tRNA(Phe) + AMP + diphosphate + H(+)</text>
        <dbReference type="Rhea" id="RHEA:19413"/>
        <dbReference type="Rhea" id="RHEA-COMP:9668"/>
        <dbReference type="Rhea" id="RHEA-COMP:9699"/>
        <dbReference type="ChEBI" id="CHEBI:15378"/>
        <dbReference type="ChEBI" id="CHEBI:30616"/>
        <dbReference type="ChEBI" id="CHEBI:33019"/>
        <dbReference type="ChEBI" id="CHEBI:58095"/>
        <dbReference type="ChEBI" id="CHEBI:78442"/>
        <dbReference type="ChEBI" id="CHEBI:78531"/>
        <dbReference type="ChEBI" id="CHEBI:456215"/>
        <dbReference type="EC" id="6.1.1.20"/>
    </reaction>
</comment>
<comment type="subunit">
    <text evidence="3 13">Tetramer of two alpha and two beta subunits.</text>
</comment>
<keyword evidence="7 13" id="KW-0547">Nucleotide-binding</keyword>
<dbReference type="InterPro" id="IPR002319">
    <property type="entry name" value="Phenylalanyl-tRNA_Synthase"/>
</dbReference>
<dbReference type="Gene3D" id="3.30.930.10">
    <property type="entry name" value="Bira Bifunctional Protein, Domain 2"/>
    <property type="match status" value="1"/>
</dbReference>
<dbReference type="SUPFAM" id="SSF55681">
    <property type="entry name" value="Class II aaRS and biotin synthetases"/>
    <property type="match status" value="1"/>
</dbReference>
<keyword evidence="10 13" id="KW-0648">Protein biosynthesis</keyword>
<protein>
    <recommendedName>
        <fullName evidence="13">Phenylalanine--tRNA ligase alpha subunit</fullName>
        <ecNumber evidence="13">6.1.1.20</ecNumber>
    </recommendedName>
    <alternativeName>
        <fullName evidence="13">Phenylalanyl-tRNA synthetase alpha subunit</fullName>
        <shortName evidence="13">PheRS</shortName>
    </alternativeName>
</protein>
<evidence type="ECO:0000313" key="16">
    <source>
        <dbReference type="Proteomes" id="UP000176336"/>
    </source>
</evidence>
<keyword evidence="8 13" id="KW-0067">ATP-binding</keyword>
<dbReference type="GO" id="GO:0004826">
    <property type="term" value="F:phenylalanine-tRNA ligase activity"/>
    <property type="evidence" value="ECO:0007669"/>
    <property type="project" value="UniProtKB-UniRule"/>
</dbReference>
<evidence type="ECO:0000259" key="14">
    <source>
        <dbReference type="PROSITE" id="PS50862"/>
    </source>
</evidence>
<keyword evidence="11 13" id="KW-0030">Aminoacyl-tRNA synthetase</keyword>
<feature type="binding site" evidence="13">
    <location>
        <position position="263"/>
    </location>
    <ligand>
        <name>Mg(2+)</name>
        <dbReference type="ChEBI" id="CHEBI:18420"/>
        <note>shared with beta subunit</note>
    </ligand>
</feature>
<evidence type="ECO:0000256" key="2">
    <source>
        <dbReference type="ARBA" id="ARBA00010207"/>
    </source>
</evidence>
<dbReference type="HAMAP" id="MF_00281">
    <property type="entry name" value="Phe_tRNA_synth_alpha1"/>
    <property type="match status" value="1"/>
</dbReference>
<dbReference type="GO" id="GO:0000287">
    <property type="term" value="F:magnesium ion binding"/>
    <property type="evidence" value="ECO:0007669"/>
    <property type="project" value="UniProtKB-UniRule"/>
</dbReference>
<evidence type="ECO:0000256" key="13">
    <source>
        <dbReference type="HAMAP-Rule" id="MF_00281"/>
    </source>
</evidence>
<accession>A0A1F5IT02</accession>
<evidence type="ECO:0000256" key="8">
    <source>
        <dbReference type="ARBA" id="ARBA00022840"/>
    </source>
</evidence>
<evidence type="ECO:0000256" key="12">
    <source>
        <dbReference type="ARBA" id="ARBA00049255"/>
    </source>
</evidence>
<dbReference type="PANTHER" id="PTHR11538">
    <property type="entry name" value="PHENYLALANYL-TRNA SYNTHETASE"/>
    <property type="match status" value="1"/>
</dbReference>
<evidence type="ECO:0000256" key="5">
    <source>
        <dbReference type="ARBA" id="ARBA00022598"/>
    </source>
</evidence>
<dbReference type="Proteomes" id="UP000176336">
    <property type="component" value="Unassembled WGS sequence"/>
</dbReference>
<comment type="cofactor">
    <cofactor evidence="13">
        <name>Mg(2+)</name>
        <dbReference type="ChEBI" id="CHEBI:18420"/>
    </cofactor>
    <text evidence="13">Binds 2 magnesium ions per tetramer.</text>
</comment>
<organism evidence="15 16">
    <name type="scientific">Candidatus Daviesbacteria bacterium RIFCSPHIGHO2_01_FULL_41_23</name>
    <dbReference type="NCBI Taxonomy" id="1797764"/>
    <lineage>
        <taxon>Bacteria</taxon>
        <taxon>Candidatus Daviesiibacteriota</taxon>
    </lineage>
</organism>
<evidence type="ECO:0000256" key="11">
    <source>
        <dbReference type="ARBA" id="ARBA00023146"/>
    </source>
</evidence>
<evidence type="ECO:0000256" key="9">
    <source>
        <dbReference type="ARBA" id="ARBA00022842"/>
    </source>
</evidence>
<evidence type="ECO:0000256" key="1">
    <source>
        <dbReference type="ARBA" id="ARBA00004496"/>
    </source>
</evidence>
<dbReference type="EC" id="6.1.1.20" evidence="13"/>
<keyword evidence="5 13" id="KW-0436">Ligase</keyword>
<dbReference type="InterPro" id="IPR004188">
    <property type="entry name" value="Phe-tRNA_ligase_II_N"/>
</dbReference>
<dbReference type="GO" id="GO:0005737">
    <property type="term" value="C:cytoplasm"/>
    <property type="evidence" value="ECO:0007669"/>
    <property type="project" value="UniProtKB-SubCell"/>
</dbReference>
<evidence type="ECO:0000256" key="7">
    <source>
        <dbReference type="ARBA" id="ARBA00022741"/>
    </source>
</evidence>
<dbReference type="InterPro" id="IPR004529">
    <property type="entry name" value="Phe-tRNA-synth_IIc_asu"/>
</dbReference>
<feature type="domain" description="Aminoacyl-transfer RNA synthetases class-II family profile" evidence="14">
    <location>
        <begin position="112"/>
        <end position="327"/>
    </location>
</feature>
<keyword evidence="6 13" id="KW-0479">Metal-binding</keyword>
<evidence type="ECO:0000256" key="10">
    <source>
        <dbReference type="ARBA" id="ARBA00022917"/>
    </source>
</evidence>
<name>A0A1F5IT02_9BACT</name>
<dbReference type="GO" id="GO:0000049">
    <property type="term" value="F:tRNA binding"/>
    <property type="evidence" value="ECO:0007669"/>
    <property type="project" value="InterPro"/>
</dbReference>
<dbReference type="CDD" id="cd00496">
    <property type="entry name" value="PheRS_alpha_core"/>
    <property type="match status" value="1"/>
</dbReference>
<dbReference type="PANTHER" id="PTHR11538:SF41">
    <property type="entry name" value="PHENYLALANINE--TRNA LIGASE, MITOCHONDRIAL"/>
    <property type="match status" value="1"/>
</dbReference>
<dbReference type="NCBIfam" id="TIGR00468">
    <property type="entry name" value="pheS"/>
    <property type="match status" value="1"/>
</dbReference>
<sequence length="348" mass="39979">MEERIEKIKTEYQNRIQQAQTLKELDEVFLALFGKTGEITLLPKDFSSLSVEDKKIVGPLFNQVKIELEKAIEERRNEVREESYKKLETEKFSLQLPKLQAKERKGHLHPLTQLLQETIEAFEKLGFQQFDAPHIDSDYYNFEVLNIPEGHPARNLWDTFYLDPYNLGSQPGRMLLRTHTSNSQIRAMKQLGTPLRIMSIGRCFRYEAVDARHEHTLDQFEIVYVDKKVNMANLQYLSEYFLKTILGKDIKARMRPKYYPFVEPGAGVDGLCLFCKGKGCRVCGGAGWLELAGAGMIHPTVLKNGGIDPNEYSGIAWGFGPLRVAMLKYGIEDVRSFLSGDLRFLEKF</sequence>
<dbReference type="InterPro" id="IPR022911">
    <property type="entry name" value="Phe_tRNA_ligase_alpha1_bac"/>
</dbReference>
<evidence type="ECO:0000256" key="3">
    <source>
        <dbReference type="ARBA" id="ARBA00011209"/>
    </source>
</evidence>